<dbReference type="Pfam" id="PF07669">
    <property type="entry name" value="Eco57I"/>
    <property type="match status" value="1"/>
</dbReference>
<dbReference type="GO" id="GO:0006304">
    <property type="term" value="P:DNA modification"/>
    <property type="evidence" value="ECO:0007669"/>
    <property type="project" value="InterPro"/>
</dbReference>
<protein>
    <recommendedName>
        <fullName evidence="1">site-specific DNA-methyltransferase (adenine-specific)</fullName>
        <ecNumber evidence="1">2.1.1.72</ecNumber>
    </recommendedName>
</protein>
<keyword evidence="2" id="KW-0489">Methyltransferase</keyword>
<keyword evidence="3" id="KW-0808">Transferase</keyword>
<dbReference type="PRINTS" id="PR00507">
    <property type="entry name" value="N12N6MTFRASE"/>
</dbReference>
<dbReference type="AlphaFoldDB" id="A0A1C0YWZ8"/>
<gene>
    <name evidence="8" type="ORF">A6K76_08200</name>
</gene>
<dbReference type="InterPro" id="IPR029063">
    <property type="entry name" value="SAM-dependent_MTases_sf"/>
</dbReference>
<comment type="caution">
    <text evidence="8">The sequence shown here is derived from an EMBL/GenBank/DDBJ whole genome shotgun (WGS) entry which is preliminary data.</text>
</comment>
<accession>A0A1C0YWZ8</accession>
<name>A0A1C0YWZ8_9BACL</name>
<dbReference type="EMBL" id="MATO01000024">
    <property type="protein sequence ID" value="OCS91702.1"/>
    <property type="molecule type" value="Genomic_DNA"/>
</dbReference>
<dbReference type="Proteomes" id="UP000093482">
    <property type="component" value="Unassembled WGS sequence"/>
</dbReference>
<dbReference type="GO" id="GO:0032259">
    <property type="term" value="P:methylation"/>
    <property type="evidence" value="ECO:0007669"/>
    <property type="project" value="UniProtKB-KW"/>
</dbReference>
<dbReference type="InterPro" id="IPR047939">
    <property type="entry name" value="BREX_1_PglX"/>
</dbReference>
<comment type="catalytic activity">
    <reaction evidence="5">
        <text>a 2'-deoxyadenosine in DNA + S-adenosyl-L-methionine = an N(6)-methyl-2'-deoxyadenosine in DNA + S-adenosyl-L-homocysteine + H(+)</text>
        <dbReference type="Rhea" id="RHEA:15197"/>
        <dbReference type="Rhea" id="RHEA-COMP:12418"/>
        <dbReference type="Rhea" id="RHEA-COMP:12419"/>
        <dbReference type="ChEBI" id="CHEBI:15378"/>
        <dbReference type="ChEBI" id="CHEBI:57856"/>
        <dbReference type="ChEBI" id="CHEBI:59789"/>
        <dbReference type="ChEBI" id="CHEBI:90615"/>
        <dbReference type="ChEBI" id="CHEBI:90616"/>
        <dbReference type="EC" id="2.1.1.72"/>
    </reaction>
</comment>
<reference evidence="8 9" key="1">
    <citation type="submission" date="2016-07" db="EMBL/GenBank/DDBJ databases">
        <title>Caryophanon latum genome sequencing.</title>
        <authorList>
            <person name="Verma A."/>
            <person name="Pal Y."/>
            <person name="Krishnamurthi S."/>
        </authorList>
    </citation>
    <scope>NUCLEOTIDE SEQUENCE [LARGE SCALE GENOMIC DNA]</scope>
    <source>
        <strain evidence="8 9">DSM 14151</strain>
    </source>
</reference>
<dbReference type="PANTHER" id="PTHR33841">
    <property type="entry name" value="DNA METHYLTRANSFERASE YEEA-RELATED"/>
    <property type="match status" value="1"/>
</dbReference>
<evidence type="ECO:0000313" key="9">
    <source>
        <dbReference type="Proteomes" id="UP000093482"/>
    </source>
</evidence>
<dbReference type="PANTHER" id="PTHR33841:SF1">
    <property type="entry name" value="DNA METHYLTRANSFERASE A"/>
    <property type="match status" value="1"/>
</dbReference>
<dbReference type="InterPro" id="IPR002052">
    <property type="entry name" value="DNA_methylase_N6_adenine_CS"/>
</dbReference>
<dbReference type="InterPro" id="IPR011639">
    <property type="entry name" value="MethylTrfase_TaqI-like_dom"/>
</dbReference>
<dbReference type="GO" id="GO:0003676">
    <property type="term" value="F:nucleic acid binding"/>
    <property type="evidence" value="ECO:0007669"/>
    <property type="project" value="InterPro"/>
</dbReference>
<keyword evidence="9" id="KW-1185">Reference proteome</keyword>
<evidence type="ECO:0000256" key="5">
    <source>
        <dbReference type="ARBA" id="ARBA00047942"/>
    </source>
</evidence>
<dbReference type="GO" id="GO:0009007">
    <property type="term" value="F:site-specific DNA-methyltransferase (adenine-specific) activity"/>
    <property type="evidence" value="ECO:0007669"/>
    <property type="project" value="UniProtKB-EC"/>
</dbReference>
<organism evidence="8 9">
    <name type="scientific">Caryophanon latum</name>
    <dbReference type="NCBI Taxonomy" id="33977"/>
    <lineage>
        <taxon>Bacteria</taxon>
        <taxon>Bacillati</taxon>
        <taxon>Bacillota</taxon>
        <taxon>Bacilli</taxon>
        <taxon>Bacillales</taxon>
        <taxon>Caryophanaceae</taxon>
        <taxon>Caryophanon</taxon>
    </lineage>
</organism>
<evidence type="ECO:0000256" key="3">
    <source>
        <dbReference type="ARBA" id="ARBA00022679"/>
    </source>
</evidence>
<dbReference type="EC" id="2.1.1.72" evidence="1"/>
<keyword evidence="4" id="KW-0949">S-adenosyl-L-methionine</keyword>
<dbReference type="NCBIfam" id="NF033452">
    <property type="entry name" value="BREX_1_MTaseX"/>
    <property type="match status" value="1"/>
</dbReference>
<proteinExistence type="predicted"/>
<feature type="coiled-coil region" evidence="6">
    <location>
        <begin position="1048"/>
        <end position="1099"/>
    </location>
</feature>
<evidence type="ECO:0000313" key="8">
    <source>
        <dbReference type="EMBL" id="OCS91702.1"/>
    </source>
</evidence>
<evidence type="ECO:0000256" key="4">
    <source>
        <dbReference type="ARBA" id="ARBA00022691"/>
    </source>
</evidence>
<keyword evidence="6" id="KW-0175">Coiled coil</keyword>
<evidence type="ECO:0000256" key="1">
    <source>
        <dbReference type="ARBA" id="ARBA00011900"/>
    </source>
</evidence>
<sequence length="1138" mass="134011">MNKSALKSFATWSRRKLIEQVKTKAYVYGIDESNGLQMEERFGELVINETKYRLEQKAAFKSLQKQLEQKGYKQLMEEVAYTWFNRIIAIRYMEVHEFLPEKVNVLSSTVGRVDPDILFEFDTMDVQVDEAKVREHLHTGNTEAAYRLLFVAQCNALNSILPFMFEPIQDYTELLLPDFLLDAESVIKTLVQKEELTESFEEIEVIGWLYQYYIAEEKDRVFAQKSKYKKEEIPFATQLFTPKWIVQYMVQNSLGRYWTEAHREDEDLIDNWEYFIKHEEEDFHEKIAPYVNKELKVEDIKLLDPAMGSGHILVYAFEVFYEIYEKCGYPERDIPRLILENNLYGLDIDDRAYQLAAFALVMKAASYSKRFLRSVEREGLTLHVASIQETNHVSDDVIAYIAQQEKGDSYDEVNAFFDQYYNAKTYGSLINITQRDTTFFEQRLTHIANNPVDDLFYGEQHDIAAQVLPALLHQTDIMRNEYDVVVMNPPYMGAGSMPQKLLDFLDLNYNRSRLDLFTAFMEQQHFYKESTLIGIINQHSWMFLESFRVLREHLVRNITLCNMIHLGTKAFEEIKGEIVQSVAFIYRNSFIPNYNGIYFDITETEGSEEKKEKFIEFLTSNENFKFNQINITEINDCPWAYWLNKETLQLFKNPSIAEFSLSKAGIVTGKDPLFIRKWYEVKKEEIIFKESRPFGKYHLLNKGGSHRRFYGNTEHVIKLKDLWDPEKYNKSIRRGDEEYYFQRAISWSYVSNKYRAFREINDSVCGTASPAIYIKDDSLFYYILAFLNSKVAYSLIKVFNQTMNLLTSDINNLPLIVSNNKETIDLISQQCYELMRLDWSNKEEHWEFKEVSHFNNSLKEYVDGLLTESSNLRVNYLAKLESINQYFIDLYKIENLSSQPFEVDTQKVGFYSKEEIVKRILSYFVGLVFGRFNNTKFNLNHVAISLTEKPYFKKDLLEYLKQFLKSIYGEESVEENLNYIASVLSKKNSNNPEMVIRNYFFNEFYSDHLKMYENLPLYWLVDSGKQKGLRTLIYMHGYTPSTMAAIRFEHLQEMQAKYQQEIADLDNRLVNPNLSAADKKKLNAEKVSFEKKIDELREFDKRLAKIAAEEIEIDLDDGVKVNYEKFYRGGKGVLAKIK</sequence>
<dbReference type="Gene3D" id="3.40.50.150">
    <property type="entry name" value="Vaccinia Virus protein VP39"/>
    <property type="match status" value="1"/>
</dbReference>
<evidence type="ECO:0000259" key="7">
    <source>
        <dbReference type="Pfam" id="PF07669"/>
    </source>
</evidence>
<evidence type="ECO:0000256" key="2">
    <source>
        <dbReference type="ARBA" id="ARBA00022603"/>
    </source>
</evidence>
<feature type="domain" description="Type II methyltransferase M.TaqI-like" evidence="7">
    <location>
        <begin position="341"/>
        <end position="569"/>
    </location>
</feature>
<dbReference type="InterPro" id="IPR050953">
    <property type="entry name" value="N4_N6_ade-DNA_methylase"/>
</dbReference>
<dbReference type="SUPFAM" id="SSF53335">
    <property type="entry name" value="S-adenosyl-L-methionine-dependent methyltransferases"/>
    <property type="match status" value="1"/>
</dbReference>
<evidence type="ECO:0000256" key="6">
    <source>
        <dbReference type="SAM" id="Coils"/>
    </source>
</evidence>
<dbReference type="PROSITE" id="PS00092">
    <property type="entry name" value="N6_MTASE"/>
    <property type="match status" value="1"/>
</dbReference>